<sequence>MTVRASTLRSPSATVCHDVSIAAWGVRDRRAATKVPLPGLVTTVPSAASAATARATVTGLTL</sequence>
<protein>
    <submittedName>
        <fullName evidence="1">Uncharacterized protein</fullName>
    </submittedName>
</protein>
<gene>
    <name evidence="1" type="ORF">GCM10023176_58900</name>
</gene>
<accession>A0ABP8T5F2</accession>
<evidence type="ECO:0000313" key="2">
    <source>
        <dbReference type="Proteomes" id="UP001500307"/>
    </source>
</evidence>
<keyword evidence="2" id="KW-1185">Reference proteome</keyword>
<dbReference type="EMBL" id="BAABGU010000054">
    <property type="protein sequence ID" value="GAA4580021.1"/>
    <property type="molecule type" value="Genomic_DNA"/>
</dbReference>
<dbReference type="Proteomes" id="UP001500307">
    <property type="component" value="Unassembled WGS sequence"/>
</dbReference>
<name>A0ABP8T5F2_9ACTN</name>
<organism evidence="1 2">
    <name type="scientific">Micromonospora coerulea</name>
    <dbReference type="NCBI Taxonomy" id="47856"/>
    <lineage>
        <taxon>Bacteria</taxon>
        <taxon>Bacillati</taxon>
        <taxon>Actinomycetota</taxon>
        <taxon>Actinomycetes</taxon>
        <taxon>Micromonosporales</taxon>
        <taxon>Micromonosporaceae</taxon>
        <taxon>Micromonospora</taxon>
    </lineage>
</organism>
<evidence type="ECO:0000313" key="1">
    <source>
        <dbReference type="EMBL" id="GAA4580021.1"/>
    </source>
</evidence>
<reference evidence="2" key="1">
    <citation type="journal article" date="2019" name="Int. J. Syst. Evol. Microbiol.">
        <title>The Global Catalogue of Microorganisms (GCM) 10K type strain sequencing project: providing services to taxonomists for standard genome sequencing and annotation.</title>
        <authorList>
            <consortium name="The Broad Institute Genomics Platform"/>
            <consortium name="The Broad Institute Genome Sequencing Center for Infectious Disease"/>
            <person name="Wu L."/>
            <person name="Ma J."/>
        </authorList>
    </citation>
    <scope>NUCLEOTIDE SEQUENCE [LARGE SCALE GENOMIC DNA]</scope>
    <source>
        <strain evidence="2">JCM 3175</strain>
    </source>
</reference>
<proteinExistence type="predicted"/>
<comment type="caution">
    <text evidence="1">The sequence shown here is derived from an EMBL/GenBank/DDBJ whole genome shotgun (WGS) entry which is preliminary data.</text>
</comment>